<organism evidence="1 2">
    <name type="scientific">Pontibacillus yanchengensis Y32</name>
    <dbReference type="NCBI Taxonomy" id="1385514"/>
    <lineage>
        <taxon>Bacteria</taxon>
        <taxon>Bacillati</taxon>
        <taxon>Bacillota</taxon>
        <taxon>Bacilli</taxon>
        <taxon>Bacillales</taxon>
        <taxon>Bacillaceae</taxon>
        <taxon>Pontibacillus</taxon>
    </lineage>
</organism>
<reference evidence="1 2" key="1">
    <citation type="journal article" date="2015" name="Stand. Genomic Sci.">
        <title>High quality draft genome sequence of the moderately halophilic bacterium Pontibacillus yanchengensis Y32(T) and comparison among Pontibacillus genomes.</title>
        <authorList>
            <person name="Huang J."/>
            <person name="Qiao Z.X."/>
            <person name="Tang J.W."/>
            <person name="Wang G."/>
        </authorList>
    </citation>
    <scope>NUCLEOTIDE SEQUENCE [LARGE SCALE GENOMIC DNA]</scope>
    <source>
        <strain evidence="1 2">Y32</strain>
    </source>
</reference>
<sequence length="77" mass="9452">MQPGVYQYLESREDLLKFMRMNPKWYRKVTRDPSVLSQMEQESKYYFGKTTTQRIERFNNQLQMVQMLMQMAQAMKD</sequence>
<dbReference type="InterPro" id="IPR025613">
    <property type="entry name" value="YlbE"/>
</dbReference>
<dbReference type="OrthoDB" id="1646085at2"/>
<dbReference type="RefSeq" id="WP_036820057.1">
    <property type="nucleotide sequence ID" value="NZ_AVBF01000030.1"/>
</dbReference>
<comment type="caution">
    <text evidence="1">The sequence shown here is derived from an EMBL/GenBank/DDBJ whole genome shotgun (WGS) entry which is preliminary data.</text>
</comment>
<evidence type="ECO:0000313" key="1">
    <source>
        <dbReference type="EMBL" id="KGP72456.1"/>
    </source>
</evidence>
<dbReference type="AlphaFoldDB" id="A0A0A2TEE0"/>
<gene>
    <name evidence="1" type="ORF">N782_06010</name>
</gene>
<evidence type="ECO:0008006" key="3">
    <source>
        <dbReference type="Google" id="ProtNLM"/>
    </source>
</evidence>
<dbReference type="Proteomes" id="UP000030147">
    <property type="component" value="Unassembled WGS sequence"/>
</dbReference>
<dbReference type="eggNOG" id="ENOG503366Y">
    <property type="taxonomic scope" value="Bacteria"/>
</dbReference>
<dbReference type="Pfam" id="PF14003">
    <property type="entry name" value="YlbE"/>
    <property type="match status" value="1"/>
</dbReference>
<dbReference type="EMBL" id="AVBF01000030">
    <property type="protein sequence ID" value="KGP72456.1"/>
    <property type="molecule type" value="Genomic_DNA"/>
</dbReference>
<keyword evidence="2" id="KW-1185">Reference proteome</keyword>
<name>A0A0A2TEE0_9BACI</name>
<proteinExistence type="predicted"/>
<protein>
    <recommendedName>
        <fullName evidence="3">YlbE-like protein</fullName>
    </recommendedName>
</protein>
<evidence type="ECO:0000313" key="2">
    <source>
        <dbReference type="Proteomes" id="UP000030147"/>
    </source>
</evidence>
<accession>A0A0A2TEE0</accession>
<dbReference type="STRING" id="1385514.N782_06010"/>